<evidence type="ECO:0000256" key="2">
    <source>
        <dbReference type="ARBA" id="ARBA00022701"/>
    </source>
</evidence>
<proteinExistence type="inferred from homology"/>
<feature type="region of interest" description="Disordered" evidence="11">
    <location>
        <begin position="1"/>
        <end position="22"/>
    </location>
</feature>
<dbReference type="CDD" id="cd01372">
    <property type="entry name" value="KISc_KIF4"/>
    <property type="match status" value="1"/>
</dbReference>
<dbReference type="InterPro" id="IPR019821">
    <property type="entry name" value="Kinesin_motor_CS"/>
</dbReference>
<dbReference type="PANTHER" id="PTHR47969:SF3">
    <property type="entry name" value="KINESIN-LIKE PROTEIN KIN-4B"/>
    <property type="match status" value="1"/>
</dbReference>
<feature type="compositionally biased region" description="Low complexity" evidence="11">
    <location>
        <begin position="909"/>
        <end position="918"/>
    </location>
</feature>
<keyword evidence="3 9" id="KW-0547">Nucleotide-binding</keyword>
<dbReference type="GO" id="GO:0005524">
    <property type="term" value="F:ATP binding"/>
    <property type="evidence" value="ECO:0007669"/>
    <property type="project" value="UniProtKB-UniRule"/>
</dbReference>
<dbReference type="InterPro" id="IPR027417">
    <property type="entry name" value="P-loop_NTPase"/>
</dbReference>
<dbReference type="PANTHER" id="PTHR47969">
    <property type="entry name" value="CHROMOSOME-ASSOCIATED KINESIN KIF4A-RELATED"/>
    <property type="match status" value="1"/>
</dbReference>
<dbReference type="InterPro" id="IPR001752">
    <property type="entry name" value="Kinesin_motor_dom"/>
</dbReference>
<keyword evidence="4 9" id="KW-0067">ATP-binding</keyword>
<dbReference type="GO" id="GO:0008017">
    <property type="term" value="F:microtubule binding"/>
    <property type="evidence" value="ECO:0007669"/>
    <property type="project" value="InterPro"/>
</dbReference>
<evidence type="ECO:0000313" key="14">
    <source>
        <dbReference type="Proteomes" id="UP000516314"/>
    </source>
</evidence>
<feature type="binding site" evidence="9">
    <location>
        <begin position="104"/>
        <end position="111"/>
    </location>
    <ligand>
        <name>ATP</name>
        <dbReference type="ChEBI" id="CHEBI:30616"/>
    </ligand>
</feature>
<feature type="coiled-coil region" evidence="10">
    <location>
        <begin position="420"/>
        <end position="447"/>
    </location>
</feature>
<evidence type="ECO:0000256" key="8">
    <source>
        <dbReference type="ARBA" id="ARBA00061175"/>
    </source>
</evidence>
<comment type="subunit">
    <text evidence="1">Homodimer.</text>
</comment>
<keyword evidence="7" id="KW-0961">Cell wall biogenesis/degradation</keyword>
<organism evidence="13 14">
    <name type="scientific">Arabidopsis thaliana</name>
    <name type="common">Mouse-ear cress</name>
    <dbReference type="NCBI Taxonomy" id="3702"/>
    <lineage>
        <taxon>Eukaryota</taxon>
        <taxon>Viridiplantae</taxon>
        <taxon>Streptophyta</taxon>
        <taxon>Embryophyta</taxon>
        <taxon>Tracheophyta</taxon>
        <taxon>Spermatophyta</taxon>
        <taxon>Magnoliopsida</taxon>
        <taxon>eudicotyledons</taxon>
        <taxon>Gunneridae</taxon>
        <taxon>Pentapetalae</taxon>
        <taxon>rosids</taxon>
        <taxon>malvids</taxon>
        <taxon>Brassicales</taxon>
        <taxon>Brassicaceae</taxon>
        <taxon>Camelineae</taxon>
        <taxon>Arabidopsis</taxon>
    </lineage>
</organism>
<evidence type="ECO:0000313" key="13">
    <source>
        <dbReference type="EMBL" id="CAD5325381.1"/>
    </source>
</evidence>
<dbReference type="SUPFAM" id="SSF52540">
    <property type="entry name" value="P-loop containing nucleoside triphosphate hydrolases"/>
    <property type="match status" value="1"/>
</dbReference>
<protein>
    <submittedName>
        <fullName evidence="13">(thale cress) hypothetical protein</fullName>
    </submittedName>
</protein>
<dbReference type="Pfam" id="PF25764">
    <property type="entry name" value="KIF21A_4th"/>
    <property type="match status" value="1"/>
</dbReference>
<dbReference type="FunFam" id="3.40.850.10:FF:000032">
    <property type="entry name" value="kinesin-like protein KIN-4A isoform X1"/>
    <property type="match status" value="1"/>
</dbReference>
<dbReference type="AlphaFoldDB" id="A0A7G2ETZ5"/>
<feature type="compositionally biased region" description="Low complexity" evidence="11">
    <location>
        <begin position="925"/>
        <end position="937"/>
    </location>
</feature>
<dbReference type="GO" id="GO:0071555">
    <property type="term" value="P:cell wall organization"/>
    <property type="evidence" value="ECO:0007669"/>
    <property type="project" value="UniProtKB-KW"/>
</dbReference>
<gene>
    <name evidence="13" type="ORF">AT9943_LOCUS13225</name>
</gene>
<dbReference type="Gene3D" id="3.40.850.10">
    <property type="entry name" value="Kinesin motor domain"/>
    <property type="match status" value="1"/>
</dbReference>
<feature type="coiled-coil region" evidence="10">
    <location>
        <begin position="508"/>
        <end position="708"/>
    </location>
</feature>
<dbReference type="SMART" id="SM00129">
    <property type="entry name" value="KISc"/>
    <property type="match status" value="1"/>
</dbReference>
<dbReference type="PRINTS" id="PR00380">
    <property type="entry name" value="KINESINHEAVY"/>
</dbReference>
<keyword evidence="2" id="KW-0493">Microtubule</keyword>
<evidence type="ECO:0000256" key="11">
    <source>
        <dbReference type="SAM" id="MobiDB-lite"/>
    </source>
</evidence>
<dbReference type="PROSITE" id="PS50067">
    <property type="entry name" value="KINESIN_MOTOR_2"/>
    <property type="match status" value="1"/>
</dbReference>
<dbReference type="Proteomes" id="UP000516314">
    <property type="component" value="Chromosome 3"/>
</dbReference>
<accession>A0A7G2ETZ5</accession>
<evidence type="ECO:0000259" key="12">
    <source>
        <dbReference type="PROSITE" id="PS50067"/>
    </source>
</evidence>
<evidence type="ECO:0000256" key="3">
    <source>
        <dbReference type="ARBA" id="ARBA00022741"/>
    </source>
</evidence>
<sequence length="1043" mass="117715">MESHSSLSSSSSSSPPSSSSSESCCVKVAVNVRPLIGDEVTQGCRDCVSVSPVTPQVQMGTHSFTFDHVYGSNGSPSSLMFEECVAPLVDGLFNGYNATVLAYGQTGSGKTYTMGTGFKDGTKNGLIPQVMSALFNKIDSVKHQMGFQLHVSFIEILKEEVLDLLDSSVPFNRLANGTPGKVVLSKSPVQIRESPNGVITLSGATEVPVATIEEMASCLEQGSLTRATGSTNMNNESSRSHAIFTITLEQMRKISSISMVKDTVDEDMGEEYCCAKLHLVDLAGSERAKRTGSGGVRLKEGIHINRGLLALGNVISALGDEKKRKEGAHVPYRDSKLTRLLQDSLGGNSKTVMIACISPADINAEETLNTLKYANRARNIQNKPVANKDLICSEMQKMRQELQYLQATLCARGATSSEEVQVMREKIMKLESANEELSRELHIYRSKRVTLDYCNIDAQEDGVIFSKDDGLKRGFESMDSDYEMSEATSGGISEDIGAAEEWEHALRQNSMGKELNELSKRLEEKESEMKVCGIGTETIRQHFENKMMELEKQKRTVQVERDMLLAEVEELAASSDRQAQVARDNHAHKLKALETQILNLKKKQENQVEVLKQKQKIEDAAKRLKAEIQCIKAQKVQLQQKMKQEAEQFRQWKASQEKELLQLKKEGRKTEHERLKLEALNRRQKMVLQRKTEEAAMATKRLKELLEARKSSPHGISVIANGQPPSRQTNEKSLRKWLDNELEVMAKVHQVRFQYEKQIQVRAALAGELTLLRQEMEFPSNPHQEKNGQFRLERIASLENMLDVSSNALTAMASQLSEAEERDHSLHVKTRWNHVQSMTDAKYLLQYVFDSTAEARSKIWEKDRDIKEKKEQLNDLLCLLQLTEVQKREILKEKNTREQTVSIALASSSSSYSGSSRSSSKHYGDNNNSDPSSPSSSYHRATKHLKYTGPGIVNISVRESEALLEESRKMKAMKKLGQSGKLWKWKRSHHQWLLQFKWKWQKPWKLSEWIKQNDETTMHFMSKSHHDDEDDHSWNRHSMFQGA</sequence>
<dbReference type="Pfam" id="PF00225">
    <property type="entry name" value="Kinesin"/>
    <property type="match status" value="1"/>
</dbReference>
<name>A0A7G2ETZ5_ARATH</name>
<evidence type="ECO:0000256" key="7">
    <source>
        <dbReference type="ARBA" id="ARBA00023316"/>
    </source>
</evidence>
<evidence type="ECO:0000256" key="9">
    <source>
        <dbReference type="PROSITE-ProRule" id="PRU00283"/>
    </source>
</evidence>
<dbReference type="GO" id="GO:0003777">
    <property type="term" value="F:microtubule motor activity"/>
    <property type="evidence" value="ECO:0007669"/>
    <property type="project" value="InterPro"/>
</dbReference>
<dbReference type="PROSITE" id="PS00411">
    <property type="entry name" value="KINESIN_MOTOR_1"/>
    <property type="match status" value="1"/>
</dbReference>
<keyword evidence="6 9" id="KW-0505">Motor protein</keyword>
<keyword evidence="5 10" id="KW-0175">Coiled coil</keyword>
<evidence type="ECO:0000256" key="6">
    <source>
        <dbReference type="ARBA" id="ARBA00023175"/>
    </source>
</evidence>
<feature type="region of interest" description="Disordered" evidence="11">
    <location>
        <begin position="909"/>
        <end position="939"/>
    </location>
</feature>
<evidence type="ECO:0000256" key="1">
    <source>
        <dbReference type="ARBA" id="ARBA00011738"/>
    </source>
</evidence>
<evidence type="ECO:0000256" key="4">
    <source>
        <dbReference type="ARBA" id="ARBA00022840"/>
    </source>
</evidence>
<feature type="region of interest" description="Disordered" evidence="11">
    <location>
        <begin position="1022"/>
        <end position="1043"/>
    </location>
</feature>
<dbReference type="InterPro" id="IPR036961">
    <property type="entry name" value="Kinesin_motor_dom_sf"/>
</dbReference>
<dbReference type="GO" id="GO:0055028">
    <property type="term" value="C:cortical microtubule"/>
    <property type="evidence" value="ECO:0007669"/>
    <property type="project" value="UniProtKB-ARBA"/>
</dbReference>
<dbReference type="GO" id="GO:0007018">
    <property type="term" value="P:microtubule-based movement"/>
    <property type="evidence" value="ECO:0007669"/>
    <property type="project" value="InterPro"/>
</dbReference>
<comment type="similarity">
    <text evidence="8">Belongs to the TRAFAC class myosin-kinesin ATPase superfamily. Kinesin family. KIN-4 subfamily.</text>
</comment>
<evidence type="ECO:0000256" key="10">
    <source>
        <dbReference type="SAM" id="Coils"/>
    </source>
</evidence>
<evidence type="ECO:0000256" key="5">
    <source>
        <dbReference type="ARBA" id="ARBA00023054"/>
    </source>
</evidence>
<dbReference type="EMBL" id="LR881468">
    <property type="protein sequence ID" value="CAD5325381.1"/>
    <property type="molecule type" value="Genomic_DNA"/>
</dbReference>
<feature type="domain" description="Kinesin motor" evidence="12">
    <location>
        <begin position="25"/>
        <end position="380"/>
    </location>
</feature>
<reference evidence="13 14" key="1">
    <citation type="submission" date="2020-09" db="EMBL/GenBank/DDBJ databases">
        <authorList>
            <person name="Ashkenazy H."/>
        </authorList>
    </citation>
    <scope>NUCLEOTIDE SEQUENCE [LARGE SCALE GENOMIC DNA]</scope>
    <source>
        <strain evidence="14">cv. Cdm-0</strain>
    </source>
</reference>
<dbReference type="InterPro" id="IPR027640">
    <property type="entry name" value="Kinesin-like_fam"/>
</dbReference>